<keyword evidence="2" id="KW-1185">Reference proteome</keyword>
<dbReference type="GO" id="GO:0005829">
    <property type="term" value="C:cytosol"/>
    <property type="evidence" value="ECO:0007669"/>
    <property type="project" value="TreeGrafter"/>
</dbReference>
<gene>
    <name evidence="1" type="ORF">GU334_05810</name>
</gene>
<dbReference type="InterPro" id="IPR006379">
    <property type="entry name" value="HAD-SF_hydro_IIB"/>
</dbReference>
<reference evidence="1 2" key="1">
    <citation type="submission" date="2019-12" db="EMBL/GenBank/DDBJ databases">
        <title>Whole genome sequences of Lactococcus raffinolactis strains isolated from sewage.</title>
        <authorList>
            <person name="Ybazeta G."/>
            <person name="Ross M."/>
            <person name="Brabant-Kirwan D."/>
            <person name="Saleh M."/>
            <person name="Dillon J.A."/>
            <person name="Splinter K."/>
            <person name="Nokhbeh R."/>
        </authorList>
    </citation>
    <scope>NUCLEOTIDE SEQUENCE [LARGE SCALE GENOMIC DNA]</scope>
    <source>
        <strain evidence="1 2">Lr_19_14</strain>
    </source>
</reference>
<accession>A0AAE6YL62</accession>
<sequence length="226" mass="25385">MTKLLISDIDGTLIRQGKVALDRQKLENFRKSNTFVLCTGRNYDSFHHFTQKYAFDTFDYAILSNGAMLIDQEFNILYASEISLAVLKAQVAELATIEGINRLFLVINLKERIFDSVQDLLEAINDITESDSLLGLTMALTSNQAAQACFDQSYIDIISQGTNKKSGIATLLSKLESSRVQVIGDGENDIPMFETTDESYSFYDAPDSVKEKANYLVDCYDEIFET</sequence>
<evidence type="ECO:0000313" key="2">
    <source>
        <dbReference type="Proteomes" id="UP000501558"/>
    </source>
</evidence>
<evidence type="ECO:0000313" key="1">
    <source>
        <dbReference type="EMBL" id="QIW58449.1"/>
    </source>
</evidence>
<dbReference type="NCBIfam" id="TIGR01484">
    <property type="entry name" value="HAD-SF-IIB"/>
    <property type="match status" value="1"/>
</dbReference>
<dbReference type="AlphaFoldDB" id="A0AAE6YL62"/>
<dbReference type="PANTHER" id="PTHR10000:SF8">
    <property type="entry name" value="HAD SUPERFAMILY HYDROLASE-LIKE, TYPE 3"/>
    <property type="match status" value="1"/>
</dbReference>
<dbReference type="Gene3D" id="3.40.50.1000">
    <property type="entry name" value="HAD superfamily/HAD-like"/>
    <property type="match status" value="2"/>
</dbReference>
<dbReference type="RefSeq" id="WP_167841336.1">
    <property type="nucleotide sequence ID" value="NZ_CP047628.1"/>
</dbReference>
<dbReference type="InterPro" id="IPR036412">
    <property type="entry name" value="HAD-like_sf"/>
</dbReference>
<dbReference type="PANTHER" id="PTHR10000">
    <property type="entry name" value="PHOSPHOSERINE PHOSPHATASE"/>
    <property type="match status" value="1"/>
</dbReference>
<dbReference type="Pfam" id="PF08282">
    <property type="entry name" value="Hydrolase_3"/>
    <property type="match status" value="2"/>
</dbReference>
<proteinExistence type="predicted"/>
<keyword evidence="1" id="KW-0378">Hydrolase</keyword>
<dbReference type="Proteomes" id="UP000501558">
    <property type="component" value="Chromosome"/>
</dbReference>
<dbReference type="SUPFAM" id="SSF56784">
    <property type="entry name" value="HAD-like"/>
    <property type="match status" value="1"/>
</dbReference>
<dbReference type="GO" id="GO:0000287">
    <property type="term" value="F:magnesium ion binding"/>
    <property type="evidence" value="ECO:0007669"/>
    <property type="project" value="TreeGrafter"/>
</dbReference>
<protein>
    <submittedName>
        <fullName evidence="1">HAD-IIB family hydrolase</fullName>
    </submittedName>
</protein>
<organism evidence="1 2">
    <name type="scientific">Pseudolactococcus raffinolactis</name>
    <dbReference type="NCBI Taxonomy" id="1366"/>
    <lineage>
        <taxon>Bacteria</taxon>
        <taxon>Bacillati</taxon>
        <taxon>Bacillota</taxon>
        <taxon>Bacilli</taxon>
        <taxon>Lactobacillales</taxon>
        <taxon>Streptococcaceae</taxon>
        <taxon>Pseudolactococcus</taxon>
    </lineage>
</organism>
<dbReference type="Gene3D" id="3.30.1240.10">
    <property type="match status" value="1"/>
</dbReference>
<dbReference type="InterPro" id="IPR023214">
    <property type="entry name" value="HAD_sf"/>
</dbReference>
<dbReference type="GO" id="GO:0016791">
    <property type="term" value="F:phosphatase activity"/>
    <property type="evidence" value="ECO:0007669"/>
    <property type="project" value="UniProtKB-ARBA"/>
</dbReference>
<dbReference type="EMBL" id="CP047628">
    <property type="protein sequence ID" value="QIW58449.1"/>
    <property type="molecule type" value="Genomic_DNA"/>
</dbReference>
<name>A0AAE6YL62_9LACT</name>